<dbReference type="Gene3D" id="1.25.40.10">
    <property type="entry name" value="Tetratricopeptide repeat domain"/>
    <property type="match status" value="1"/>
</dbReference>
<dbReference type="InterPro" id="IPR011990">
    <property type="entry name" value="TPR-like_helical_dom_sf"/>
</dbReference>
<dbReference type="PANTHER" id="PTHR42780">
    <property type="entry name" value="SOLEUCYL-TRNA SYNTHETASE"/>
    <property type="match status" value="1"/>
</dbReference>
<dbReference type="PANTHER" id="PTHR42780:SF1">
    <property type="entry name" value="ISOLEUCINE--TRNA LIGASE, CYTOPLASMIC"/>
    <property type="match status" value="1"/>
</dbReference>
<dbReference type="GO" id="GO:0006428">
    <property type="term" value="P:isoleucyl-tRNA aminoacylation"/>
    <property type="evidence" value="ECO:0007669"/>
    <property type="project" value="TreeGrafter"/>
</dbReference>
<dbReference type="EMBL" id="JAGHQM010000160">
    <property type="protein sequence ID" value="KAH0564923.1"/>
    <property type="molecule type" value="Genomic_DNA"/>
</dbReference>
<name>A0A9P8LGJ6_9PEZI</name>
<organism evidence="1 2">
    <name type="scientific">Trichoglossum hirsutum</name>
    <dbReference type="NCBI Taxonomy" id="265104"/>
    <lineage>
        <taxon>Eukaryota</taxon>
        <taxon>Fungi</taxon>
        <taxon>Dikarya</taxon>
        <taxon>Ascomycota</taxon>
        <taxon>Pezizomycotina</taxon>
        <taxon>Geoglossomycetes</taxon>
        <taxon>Geoglossales</taxon>
        <taxon>Geoglossaceae</taxon>
        <taxon>Trichoglossum</taxon>
    </lineage>
</organism>
<dbReference type="AlphaFoldDB" id="A0A9P8LGJ6"/>
<evidence type="ECO:0000313" key="2">
    <source>
        <dbReference type="Proteomes" id="UP000750711"/>
    </source>
</evidence>
<protein>
    <recommendedName>
        <fullName evidence="3">Tetratricopeptide repeat protein</fullName>
    </recommendedName>
</protein>
<reference evidence="1" key="1">
    <citation type="submission" date="2021-03" db="EMBL/GenBank/DDBJ databases">
        <title>Comparative genomics and phylogenomic investigation of the class Geoglossomycetes provide insights into ecological specialization and systematics.</title>
        <authorList>
            <person name="Melie T."/>
            <person name="Pirro S."/>
            <person name="Miller A.N."/>
            <person name="Quandt A."/>
        </authorList>
    </citation>
    <scope>NUCLEOTIDE SEQUENCE</scope>
    <source>
        <strain evidence="1">CAQ_001_2017</strain>
    </source>
</reference>
<evidence type="ECO:0008006" key="3">
    <source>
        <dbReference type="Google" id="ProtNLM"/>
    </source>
</evidence>
<evidence type="ECO:0000313" key="1">
    <source>
        <dbReference type="EMBL" id="KAH0564923.1"/>
    </source>
</evidence>
<dbReference type="GO" id="GO:0004822">
    <property type="term" value="F:isoleucine-tRNA ligase activity"/>
    <property type="evidence" value="ECO:0007669"/>
    <property type="project" value="InterPro"/>
</dbReference>
<proteinExistence type="predicted"/>
<gene>
    <name evidence="1" type="ORF">GP486_001690</name>
</gene>
<dbReference type="InterPro" id="IPR023586">
    <property type="entry name" value="Ile-tRNA-ligase_type2"/>
</dbReference>
<sequence length="144" mass="16167">MCQRTLTGPERALGPARALTLDAVNNIGNLYSTQGRLEDTETFLRTLVVIHPDSAYLEDIRSLKGYTCEELNVRDLVPSTDEAKYNVQYSVMADWSTLGKKLKKDVVRVRKALSTLTSDQVKKFVQDKTITLEGINQFRGTAKL</sequence>
<keyword evidence="2" id="KW-1185">Reference proteome</keyword>
<dbReference type="Proteomes" id="UP000750711">
    <property type="component" value="Unassembled WGS sequence"/>
</dbReference>
<comment type="caution">
    <text evidence="1">The sequence shown here is derived from an EMBL/GenBank/DDBJ whole genome shotgun (WGS) entry which is preliminary data.</text>
</comment>
<dbReference type="Pfam" id="PF19302">
    <property type="entry name" value="DUF5915"/>
    <property type="match status" value="1"/>
</dbReference>
<accession>A0A9P8LGJ6</accession>